<gene>
    <name evidence="1" type="ORF">ACNJC6_00531</name>
</gene>
<dbReference type="Proteomes" id="UP000196240">
    <property type="component" value="Unassembled WGS sequence"/>
</dbReference>
<dbReference type="AlphaFoldDB" id="A0A1R7Q9J4"/>
<reference evidence="1 2" key="1">
    <citation type="submission" date="2017-02" db="EMBL/GenBank/DDBJ databases">
        <authorList>
            <person name="Peterson S.W."/>
        </authorList>
    </citation>
    <scope>NUCLEOTIDE SEQUENCE [LARGE SCALE GENOMIC DNA]</scope>
    <source>
        <strain evidence="1">C6</strain>
    </source>
</reference>
<dbReference type="SUPFAM" id="SSF46689">
    <property type="entry name" value="Homeodomain-like"/>
    <property type="match status" value="1"/>
</dbReference>
<dbReference type="EMBL" id="FUUY01000001">
    <property type="protein sequence ID" value="SJX20931.1"/>
    <property type="molecule type" value="Genomic_DNA"/>
</dbReference>
<name>A0A1R7Q9J4_ACIJO</name>
<evidence type="ECO:0000313" key="1">
    <source>
        <dbReference type="EMBL" id="SJX20931.1"/>
    </source>
</evidence>
<proteinExistence type="predicted"/>
<evidence type="ECO:0000313" key="2">
    <source>
        <dbReference type="Proteomes" id="UP000196240"/>
    </source>
</evidence>
<protein>
    <submittedName>
        <fullName evidence="1">Uncharacterized protein</fullName>
    </submittedName>
</protein>
<dbReference type="RefSeq" id="WP_087011040.1">
    <property type="nucleotide sequence ID" value="NZ_FUUY01000001.1"/>
</dbReference>
<accession>A0A1R7Q9J4</accession>
<sequence length="139" mass="15763">MNSLSGLSGDLKSIAEVIGRDQALYLVSQCRRYKTENRVGRGQLLLYVPKLKKLTAEHNLIQALGYDDAHKLSTVFGGELLVLSHCNQMILSTRNEGIKNMMKNGFSITELVDFFNVTERIVLKILKSEFYQNQLDLKL</sequence>
<dbReference type="InterPro" id="IPR009057">
    <property type="entry name" value="Homeodomain-like_sf"/>
</dbReference>
<organism evidence="1 2">
    <name type="scientific">Acinetobacter johnsonii</name>
    <dbReference type="NCBI Taxonomy" id="40214"/>
    <lineage>
        <taxon>Bacteria</taxon>
        <taxon>Pseudomonadati</taxon>
        <taxon>Pseudomonadota</taxon>
        <taxon>Gammaproteobacteria</taxon>
        <taxon>Moraxellales</taxon>
        <taxon>Moraxellaceae</taxon>
        <taxon>Acinetobacter</taxon>
    </lineage>
</organism>